<evidence type="ECO:0000313" key="3">
    <source>
        <dbReference type="Proteomes" id="UP000002357"/>
    </source>
</evidence>
<keyword evidence="2" id="KW-0614">Plasmid</keyword>
<geneLocation type="plasmid" evidence="2 3">
    <name>pSCL4</name>
</geneLocation>
<evidence type="ECO:0000256" key="1">
    <source>
        <dbReference type="SAM" id="MobiDB-lite"/>
    </source>
</evidence>
<organism evidence="2 3">
    <name type="scientific">Streptomyces clavuligerus</name>
    <dbReference type="NCBI Taxonomy" id="1901"/>
    <lineage>
        <taxon>Bacteria</taxon>
        <taxon>Bacillati</taxon>
        <taxon>Actinomycetota</taxon>
        <taxon>Actinomycetes</taxon>
        <taxon>Kitasatosporales</taxon>
        <taxon>Streptomycetaceae</taxon>
        <taxon>Streptomyces</taxon>
    </lineage>
</organism>
<evidence type="ECO:0000313" key="2">
    <source>
        <dbReference type="EMBL" id="EFG03713.2"/>
    </source>
</evidence>
<dbReference type="AlphaFoldDB" id="B5GUK7"/>
<sequence length="253" mass="26468">MAGGHLRQRPSGLPAGRRRTLVTVGGQVPHQAVEAGLELRLVAVAGAVTAAGVLLVLDVIDDTGLDPQGSTPLGGTALGRTRVEDRDKPMQPRSGRPPVPGPGLARRPPGRAEGVAIETGAQGPSPPEHPGHPFAQDVYDITHLRPAPDRLTLHLAEHSWIDVLDLLLPEPDDLDALLPVGEALAVAGVPGLRARPIHRGAELYRPGLAATVAVYVPPGDVPGLHRVLAERAHGPCSAPTGPPMRHCSRLRCQ</sequence>
<dbReference type="Proteomes" id="UP000002357">
    <property type="component" value="Plasmid pSCL4"/>
</dbReference>
<keyword evidence="3" id="KW-1185">Reference proteome</keyword>
<dbReference type="RefSeq" id="WP_003955515.1">
    <property type="nucleotide sequence ID" value="NZ_CM000914.1"/>
</dbReference>
<name>B5GUK7_STRCL</name>
<reference evidence="2 3" key="1">
    <citation type="journal article" date="2010" name="Genome Biol. Evol.">
        <title>The sequence of a 1.8-mb bacterial linear plasmid reveals a rich evolutionary reservoir of secondary metabolic pathways.</title>
        <authorList>
            <person name="Medema M.H."/>
            <person name="Trefzer A."/>
            <person name="Kovalchuk A."/>
            <person name="van den Berg M."/>
            <person name="Mueller U."/>
            <person name="Heijne W."/>
            <person name="Wu L."/>
            <person name="Alam M.T."/>
            <person name="Ronning C.M."/>
            <person name="Nierman W.C."/>
            <person name="Bovenberg R.A.L."/>
            <person name="Breitling R."/>
            <person name="Takano E."/>
        </authorList>
    </citation>
    <scope>NUCLEOTIDE SEQUENCE [LARGE SCALE GENOMIC DNA]</scope>
    <source>
        <strain evidence="3">ATCC 27064 / DSM 738 / JCM 4710 / NBRC 13307 / NCIMB 12785 / NRRL 3585 / VKM Ac-602</strain>
        <plasmid evidence="2">pSCL4</plasmid>
    </source>
</reference>
<dbReference type="GeneID" id="93734666"/>
<dbReference type="EMBL" id="CM000914">
    <property type="protein sequence ID" value="EFG03713.2"/>
    <property type="molecule type" value="Genomic_DNA"/>
</dbReference>
<accession>B5GUK7</accession>
<feature type="region of interest" description="Disordered" evidence="1">
    <location>
        <begin position="64"/>
        <end position="110"/>
    </location>
</feature>
<protein>
    <submittedName>
        <fullName evidence="2">Uncharacterized protein</fullName>
    </submittedName>
</protein>
<proteinExistence type="predicted"/>
<feature type="compositionally biased region" description="Basic and acidic residues" evidence="1">
    <location>
        <begin position="81"/>
        <end position="90"/>
    </location>
</feature>
<gene>
    <name evidence="2" type="ORF">SCLAV_p0222</name>
</gene>